<dbReference type="Gene3D" id="3.40.50.300">
    <property type="entry name" value="P-loop containing nucleotide triphosphate hydrolases"/>
    <property type="match status" value="1"/>
</dbReference>
<dbReference type="InterPro" id="IPR003615">
    <property type="entry name" value="HNH_nuc"/>
</dbReference>
<dbReference type="InterPro" id="IPR002711">
    <property type="entry name" value="HNH"/>
</dbReference>
<dbReference type="Gene3D" id="3.40.50.10810">
    <property type="entry name" value="Tandem AAA-ATPase domain"/>
    <property type="match status" value="1"/>
</dbReference>
<dbReference type="GO" id="GO:0005524">
    <property type="term" value="F:ATP binding"/>
    <property type="evidence" value="ECO:0007669"/>
    <property type="project" value="InterPro"/>
</dbReference>
<feature type="region of interest" description="Disordered" evidence="2">
    <location>
        <begin position="697"/>
        <end position="720"/>
    </location>
</feature>
<dbReference type="PROSITE" id="PS51192">
    <property type="entry name" value="HELICASE_ATP_BIND_1"/>
    <property type="match status" value="1"/>
</dbReference>
<feature type="domain" description="Helicase C-terminal" evidence="4">
    <location>
        <begin position="518"/>
        <end position="676"/>
    </location>
</feature>
<dbReference type="InterPro" id="IPR038718">
    <property type="entry name" value="SNF2-like_sf"/>
</dbReference>
<feature type="region of interest" description="Disordered" evidence="2">
    <location>
        <begin position="22"/>
        <end position="67"/>
    </location>
</feature>
<dbReference type="Pfam" id="PF01844">
    <property type="entry name" value="HNH"/>
    <property type="match status" value="1"/>
</dbReference>
<dbReference type="GO" id="GO:0031297">
    <property type="term" value="P:replication fork processing"/>
    <property type="evidence" value="ECO:0007669"/>
    <property type="project" value="TreeGrafter"/>
</dbReference>
<dbReference type="GO" id="GO:0016787">
    <property type="term" value="F:hydrolase activity"/>
    <property type="evidence" value="ECO:0007669"/>
    <property type="project" value="UniProtKB-KW"/>
</dbReference>
<evidence type="ECO:0000259" key="3">
    <source>
        <dbReference type="PROSITE" id="PS51192"/>
    </source>
</evidence>
<feature type="compositionally biased region" description="Basic and acidic residues" evidence="2">
    <location>
        <begin position="710"/>
        <end position="720"/>
    </location>
</feature>
<dbReference type="InterPro" id="IPR014001">
    <property type="entry name" value="Helicase_ATP-bd"/>
</dbReference>
<comment type="caution">
    <text evidence="5">The sequence shown here is derived from an EMBL/GenBank/DDBJ whole genome shotgun (WGS) entry which is preliminary data.</text>
</comment>
<feature type="compositionally biased region" description="Pro residues" evidence="2">
    <location>
        <begin position="45"/>
        <end position="66"/>
    </location>
</feature>
<dbReference type="GO" id="GO:0043596">
    <property type="term" value="C:nuclear replication fork"/>
    <property type="evidence" value="ECO:0007669"/>
    <property type="project" value="TreeGrafter"/>
</dbReference>
<evidence type="ECO:0000256" key="2">
    <source>
        <dbReference type="SAM" id="MobiDB-lite"/>
    </source>
</evidence>
<evidence type="ECO:0000256" key="1">
    <source>
        <dbReference type="ARBA" id="ARBA00022801"/>
    </source>
</evidence>
<dbReference type="Pfam" id="PF00271">
    <property type="entry name" value="Helicase_C"/>
    <property type="match status" value="1"/>
</dbReference>
<dbReference type="GO" id="GO:0003676">
    <property type="term" value="F:nucleic acid binding"/>
    <property type="evidence" value="ECO:0007669"/>
    <property type="project" value="InterPro"/>
</dbReference>
<dbReference type="EMBL" id="JAMRDG010000001">
    <property type="protein sequence ID" value="KAJ3697946.1"/>
    <property type="molecule type" value="Genomic_DNA"/>
</dbReference>
<dbReference type="SUPFAM" id="SSF52540">
    <property type="entry name" value="P-loop containing nucleoside triphosphate hydrolases"/>
    <property type="match status" value="2"/>
</dbReference>
<protein>
    <recommendedName>
        <fullName evidence="7">DNA annealing helicase and endonuclease ZRANB3</fullName>
    </recommendedName>
</protein>
<dbReference type="SMART" id="SM00490">
    <property type="entry name" value="HELICc"/>
    <property type="match status" value="1"/>
</dbReference>
<proteinExistence type="predicted"/>
<dbReference type="AlphaFoldDB" id="A0AAD6ER29"/>
<dbReference type="InterPro" id="IPR049730">
    <property type="entry name" value="SNF2/RAD54-like_C"/>
</dbReference>
<dbReference type="GO" id="GO:0008270">
    <property type="term" value="F:zinc ion binding"/>
    <property type="evidence" value="ECO:0007669"/>
    <property type="project" value="InterPro"/>
</dbReference>
<name>A0AAD6ER29_9POAL</name>
<sequence length="1168" mass="131795">MEITEVTEEQRRRAEANRLAALEKRKRAAESAQQSDAWRFSKCPKIPPAPPTQNHPPPPPPAPPAPGFRVVLEICSPDEFSVSPEPLDGSPFPGQAECFRIIENCLLPVVSISLTQSQNGLLSSIFKLSDYDRVVKFLKKLHQIKIQDIPYKTRVVVQKFALCAGTTWVPLVEGHLSDEQVEDLINKLPASLRNSLLPFQLEGVKFGLRRGGRCLIADEMGLGKTLQAIAIACCFRDEGSILIVCPAVLRYSWAEELEHWIPTFLPNDIHLVFGHQNSLDYLKHCPKVVIISYKMLSRLKSSMIDKKWALMIVDESHNIRCTKKKAEKDETKTILELAPMIKRIVLLSGTPSLSRPYDIYHQINILWPQLLGSNKYEFAKNYCLLRDVKGSQGKLYKDFSKGTRQSELNVLLTQTLMIRRLKEHVLNQLPPKRRQIIRLKLKASDIQLANTVCKERRSDICFTQYQNNPCDGLDQVDGGNGCKKLLKDLSPQEIGIAKLSGFSEWFSNHCITSDKPHSVIDVDMPCALQKTIIFGHHLKVLDGIQACISKNGIKFVRIDGSTAPRERQDAVESFRSSSEVKVAIIGITAGGVGLDFSSARNVIFLELPKTASDLLQAEDRAHRRGQKNAVNVYIFCAKETADELNWSKLNKNLFSVSSVMNGKKDALKEFEVDDVYSFSRGSDDQVQIEELDSTAKQTTSASRLQVMEEPEVRPSDQKETDEEFHIRMVPFLVMDKKDFDSDLQEQAQTDLKIIENYGLVSQLDGVSSCISRKSKQRIMSSTGFSNQEDAAFSNCEEHGAIGDIRAEYLRFEVSQHTGRIHLYVCIPEKDTRPRPLYENIRPEELDSPISSGKGLVATVLLKRDTKFYHVLHDFLSEWGNLRPIERNKLLGKPLQLPLSIELCYLKESNNHTSQGLLKGGSSRRVTPCSDISNPLPENAEWKKVVLRGGRNKEWEYAQAWINGEQPLCKLCQMPCCGKLAKSPEYFEDLFCSLSCFQEYRIRTSGSALRQALFQIEHGVCDNCKLDCCGLVKCLRPLSVKRRIEYIKKFAPNIAAKKQLLNKIANEPTEGNCWHADHKVPVYRGGGECSLENLRTLCVACHYEVTKAQCHERKLIRQRAKELLKDMSKENEKEEEDEDLLVAVPGSSYSKEPDVSGISNKENAAIVPL</sequence>
<dbReference type="PANTHER" id="PTHR45766">
    <property type="entry name" value="DNA ANNEALING HELICASE AND ENDONUCLEASE ZRANB3 FAMILY MEMBER"/>
    <property type="match status" value="1"/>
</dbReference>
<dbReference type="InterPro" id="IPR001650">
    <property type="entry name" value="Helicase_C-like"/>
</dbReference>
<dbReference type="Pfam" id="PF00176">
    <property type="entry name" value="SNF2-rel_dom"/>
    <property type="match status" value="1"/>
</dbReference>
<dbReference type="GO" id="GO:0004520">
    <property type="term" value="F:DNA endonuclease activity"/>
    <property type="evidence" value="ECO:0007669"/>
    <property type="project" value="TreeGrafter"/>
</dbReference>
<gene>
    <name evidence="5" type="ORF">LUZ61_001651</name>
</gene>
<dbReference type="SMART" id="SM00487">
    <property type="entry name" value="DEXDc"/>
    <property type="match status" value="1"/>
</dbReference>
<dbReference type="InterPro" id="IPR000330">
    <property type="entry name" value="SNF2_N"/>
</dbReference>
<dbReference type="PANTHER" id="PTHR45766:SF5">
    <property type="entry name" value="SNF2 DOMAIN-CONTAINING PROTEIN _ HELICASE DOMAIN-CONTAINING PROTEIN _ HNH ENDONUCLEASE DOMAIN-CONTAINING PROTEIN"/>
    <property type="match status" value="1"/>
</dbReference>
<dbReference type="CDD" id="cd18793">
    <property type="entry name" value="SF2_C_SNF"/>
    <property type="match status" value="1"/>
</dbReference>
<dbReference type="CDD" id="cd00085">
    <property type="entry name" value="HNHc"/>
    <property type="match status" value="1"/>
</dbReference>
<reference evidence="5 6" key="1">
    <citation type="journal article" date="2022" name="Cell">
        <title>Repeat-based holocentromeres influence genome architecture and karyotype evolution.</title>
        <authorList>
            <person name="Hofstatter P.G."/>
            <person name="Thangavel G."/>
            <person name="Lux T."/>
            <person name="Neumann P."/>
            <person name="Vondrak T."/>
            <person name="Novak P."/>
            <person name="Zhang M."/>
            <person name="Costa L."/>
            <person name="Castellani M."/>
            <person name="Scott A."/>
            <person name="Toegelov H."/>
            <person name="Fuchs J."/>
            <person name="Mata-Sucre Y."/>
            <person name="Dias Y."/>
            <person name="Vanzela A.L.L."/>
            <person name="Huettel B."/>
            <person name="Almeida C.C.S."/>
            <person name="Simkova H."/>
            <person name="Souza G."/>
            <person name="Pedrosa-Harand A."/>
            <person name="Macas J."/>
            <person name="Mayer K.F.X."/>
            <person name="Houben A."/>
            <person name="Marques A."/>
        </authorList>
    </citation>
    <scope>NUCLEOTIDE SEQUENCE [LARGE SCALE GENOMIC DNA]</scope>
    <source>
        <strain evidence="5">RhyTen1mFocal</strain>
    </source>
</reference>
<feature type="domain" description="Helicase ATP-binding" evidence="3">
    <location>
        <begin position="205"/>
        <end position="369"/>
    </location>
</feature>
<keyword evidence="6" id="KW-1185">Reference proteome</keyword>
<evidence type="ECO:0000259" key="4">
    <source>
        <dbReference type="PROSITE" id="PS51194"/>
    </source>
</evidence>
<evidence type="ECO:0000313" key="5">
    <source>
        <dbReference type="EMBL" id="KAJ3697946.1"/>
    </source>
</evidence>
<keyword evidence="1" id="KW-0378">Hydrolase</keyword>
<feature type="region of interest" description="Disordered" evidence="2">
    <location>
        <begin position="1126"/>
        <end position="1168"/>
    </location>
</feature>
<evidence type="ECO:0008006" key="7">
    <source>
        <dbReference type="Google" id="ProtNLM"/>
    </source>
</evidence>
<dbReference type="Proteomes" id="UP001210211">
    <property type="component" value="Unassembled WGS sequence"/>
</dbReference>
<dbReference type="FunFam" id="3.40.50.10810:FF:000065">
    <property type="entry name" value="SNF2 DNA repair protein, putative"/>
    <property type="match status" value="1"/>
</dbReference>
<dbReference type="PROSITE" id="PS51194">
    <property type="entry name" value="HELICASE_CTER"/>
    <property type="match status" value="1"/>
</dbReference>
<dbReference type="GO" id="GO:0006281">
    <property type="term" value="P:DNA repair"/>
    <property type="evidence" value="ECO:0007669"/>
    <property type="project" value="TreeGrafter"/>
</dbReference>
<accession>A0AAD6ER29</accession>
<dbReference type="InterPro" id="IPR027417">
    <property type="entry name" value="P-loop_NTPase"/>
</dbReference>
<organism evidence="5 6">
    <name type="scientific">Rhynchospora tenuis</name>
    <dbReference type="NCBI Taxonomy" id="198213"/>
    <lineage>
        <taxon>Eukaryota</taxon>
        <taxon>Viridiplantae</taxon>
        <taxon>Streptophyta</taxon>
        <taxon>Embryophyta</taxon>
        <taxon>Tracheophyta</taxon>
        <taxon>Spermatophyta</taxon>
        <taxon>Magnoliopsida</taxon>
        <taxon>Liliopsida</taxon>
        <taxon>Poales</taxon>
        <taxon>Cyperaceae</taxon>
        <taxon>Cyperoideae</taxon>
        <taxon>Rhynchosporeae</taxon>
        <taxon>Rhynchospora</taxon>
    </lineage>
</organism>
<evidence type="ECO:0000313" key="6">
    <source>
        <dbReference type="Proteomes" id="UP001210211"/>
    </source>
</evidence>